<dbReference type="Gene3D" id="2.30.29.30">
    <property type="entry name" value="Pleckstrin-homology domain (PH domain)/Phosphotyrosine-binding domain (PTB)"/>
    <property type="match status" value="1"/>
</dbReference>
<dbReference type="AlphaFoldDB" id="A0A7S3LLT6"/>
<dbReference type="InterPro" id="IPR002110">
    <property type="entry name" value="Ankyrin_rpt"/>
</dbReference>
<dbReference type="Pfam" id="PF00169">
    <property type="entry name" value="PH"/>
    <property type="match status" value="1"/>
</dbReference>
<sequence length="325" mass="36307">MRGRTICYYDSENKVYSRGNIPLIGGVVTPIPVDTIDLERQTVINSKGSKYKYPIVVETKKGDVYYLCADSEETRALWVQAISNAIDGRNRGIRPTMDKLQKNVTECNGDGSDEGEIQLYTHGYVVRKRFETTKPDKSKKPTFPPPPPSDATDPLSYLLNWEACSTFPNTSDETANNQTLNDKNVDNKEIKKNSTITPKPTEKTVDSMANMGFESFNASTTKPKDDFKIVLTGDCLREAIKVNNIDAVKKIIDQQPELSKYQDSQKQNPLHVAAIFSRKEIIEILIRNGADISSVDGQGDSVLSLASPVLSKFMKSLNEELNERN</sequence>
<name>A0A7S3LLT6_9STRA</name>
<gene>
    <name evidence="4" type="ORF">ASTO00021_LOCUS5607</name>
</gene>
<reference evidence="4" key="1">
    <citation type="submission" date="2021-01" db="EMBL/GenBank/DDBJ databases">
        <authorList>
            <person name="Corre E."/>
            <person name="Pelletier E."/>
            <person name="Niang G."/>
            <person name="Scheremetjew M."/>
            <person name="Finn R."/>
            <person name="Kale V."/>
            <person name="Holt S."/>
            <person name="Cochrane G."/>
            <person name="Meng A."/>
            <person name="Brown T."/>
            <person name="Cohen L."/>
        </authorList>
    </citation>
    <scope>NUCLEOTIDE SEQUENCE</scope>
    <source>
        <strain evidence="4">GSBS06</strain>
    </source>
</reference>
<feature type="compositionally biased region" description="Basic and acidic residues" evidence="2">
    <location>
        <begin position="130"/>
        <end position="139"/>
    </location>
</feature>
<dbReference type="Gene3D" id="1.25.40.20">
    <property type="entry name" value="Ankyrin repeat-containing domain"/>
    <property type="match status" value="1"/>
</dbReference>
<dbReference type="InterPro" id="IPR036770">
    <property type="entry name" value="Ankyrin_rpt-contain_sf"/>
</dbReference>
<organism evidence="4">
    <name type="scientific">Aplanochytrium stocchinoi</name>
    <dbReference type="NCBI Taxonomy" id="215587"/>
    <lineage>
        <taxon>Eukaryota</taxon>
        <taxon>Sar</taxon>
        <taxon>Stramenopiles</taxon>
        <taxon>Bigyra</taxon>
        <taxon>Labyrinthulomycetes</taxon>
        <taxon>Thraustochytrida</taxon>
        <taxon>Thraustochytriidae</taxon>
        <taxon>Aplanochytrium</taxon>
    </lineage>
</organism>
<dbReference type="SUPFAM" id="SSF48403">
    <property type="entry name" value="Ankyrin repeat"/>
    <property type="match status" value="1"/>
</dbReference>
<dbReference type="SMART" id="SM00248">
    <property type="entry name" value="ANK"/>
    <property type="match status" value="1"/>
</dbReference>
<keyword evidence="1" id="KW-0040">ANK repeat</keyword>
<dbReference type="CDD" id="cd00821">
    <property type="entry name" value="PH"/>
    <property type="match status" value="1"/>
</dbReference>
<accession>A0A7S3LLT6</accession>
<feature type="region of interest" description="Disordered" evidence="2">
    <location>
        <begin position="130"/>
        <end position="155"/>
    </location>
</feature>
<dbReference type="Pfam" id="PF12796">
    <property type="entry name" value="Ank_2"/>
    <property type="match status" value="1"/>
</dbReference>
<dbReference type="EMBL" id="HBIN01007628">
    <property type="protein sequence ID" value="CAE0435327.1"/>
    <property type="molecule type" value="Transcribed_RNA"/>
</dbReference>
<evidence type="ECO:0000259" key="3">
    <source>
        <dbReference type="PROSITE" id="PS50003"/>
    </source>
</evidence>
<dbReference type="PROSITE" id="PS50297">
    <property type="entry name" value="ANK_REP_REGION"/>
    <property type="match status" value="1"/>
</dbReference>
<feature type="region of interest" description="Disordered" evidence="2">
    <location>
        <begin position="168"/>
        <end position="203"/>
    </location>
</feature>
<feature type="compositionally biased region" description="Polar residues" evidence="2">
    <location>
        <begin position="168"/>
        <end position="182"/>
    </location>
</feature>
<dbReference type="SUPFAM" id="SSF50729">
    <property type="entry name" value="PH domain-like"/>
    <property type="match status" value="1"/>
</dbReference>
<feature type="compositionally biased region" description="Basic and acidic residues" evidence="2">
    <location>
        <begin position="183"/>
        <end position="192"/>
    </location>
</feature>
<dbReference type="PROSITE" id="PS50088">
    <property type="entry name" value="ANK_REPEAT"/>
    <property type="match status" value="1"/>
</dbReference>
<feature type="domain" description="PH" evidence="3">
    <location>
        <begin position="1"/>
        <end position="87"/>
    </location>
</feature>
<feature type="repeat" description="ANK" evidence="1">
    <location>
        <begin position="265"/>
        <end position="297"/>
    </location>
</feature>
<dbReference type="InterPro" id="IPR011993">
    <property type="entry name" value="PH-like_dom_sf"/>
</dbReference>
<proteinExistence type="predicted"/>
<protein>
    <recommendedName>
        <fullName evidence="3">PH domain-containing protein</fullName>
    </recommendedName>
</protein>
<dbReference type="InterPro" id="IPR001849">
    <property type="entry name" value="PH_domain"/>
</dbReference>
<dbReference type="PROSITE" id="PS50003">
    <property type="entry name" value="PH_DOMAIN"/>
    <property type="match status" value="1"/>
</dbReference>
<evidence type="ECO:0000256" key="2">
    <source>
        <dbReference type="SAM" id="MobiDB-lite"/>
    </source>
</evidence>
<evidence type="ECO:0000313" key="4">
    <source>
        <dbReference type="EMBL" id="CAE0435327.1"/>
    </source>
</evidence>
<evidence type="ECO:0000256" key="1">
    <source>
        <dbReference type="PROSITE-ProRule" id="PRU00023"/>
    </source>
</evidence>